<evidence type="ECO:0000313" key="2">
    <source>
        <dbReference type="Proteomes" id="UP000015106"/>
    </source>
</evidence>
<dbReference type="EnsemblPlants" id="TuG1812G0300005712.01.T01">
    <property type="protein sequence ID" value="TuG1812G0300005712.01.T01.cds394628"/>
    <property type="gene ID" value="TuG1812G0300005712.01"/>
</dbReference>
<dbReference type="AlphaFoldDB" id="A0A8R7U364"/>
<organism evidence="1 2">
    <name type="scientific">Triticum urartu</name>
    <name type="common">Red wild einkorn</name>
    <name type="synonym">Crithodium urartu</name>
    <dbReference type="NCBI Taxonomy" id="4572"/>
    <lineage>
        <taxon>Eukaryota</taxon>
        <taxon>Viridiplantae</taxon>
        <taxon>Streptophyta</taxon>
        <taxon>Embryophyta</taxon>
        <taxon>Tracheophyta</taxon>
        <taxon>Spermatophyta</taxon>
        <taxon>Magnoliopsida</taxon>
        <taxon>Liliopsida</taxon>
        <taxon>Poales</taxon>
        <taxon>Poaceae</taxon>
        <taxon>BOP clade</taxon>
        <taxon>Pooideae</taxon>
        <taxon>Triticodae</taxon>
        <taxon>Triticeae</taxon>
        <taxon>Triticinae</taxon>
        <taxon>Triticum</taxon>
    </lineage>
</organism>
<dbReference type="GO" id="GO:0006508">
    <property type="term" value="P:proteolysis"/>
    <property type="evidence" value="ECO:0007669"/>
    <property type="project" value="InterPro"/>
</dbReference>
<dbReference type="Proteomes" id="UP000015106">
    <property type="component" value="Chromosome 3"/>
</dbReference>
<dbReference type="Pfam" id="PF08284">
    <property type="entry name" value="RVP_2"/>
    <property type="match status" value="1"/>
</dbReference>
<protein>
    <submittedName>
        <fullName evidence="1">Uncharacterized protein</fullName>
    </submittedName>
</protein>
<reference evidence="1" key="3">
    <citation type="submission" date="2022-06" db="UniProtKB">
        <authorList>
            <consortium name="EnsemblPlants"/>
        </authorList>
    </citation>
    <scope>IDENTIFICATION</scope>
</reference>
<keyword evidence="2" id="KW-1185">Reference proteome</keyword>
<reference evidence="1" key="2">
    <citation type="submission" date="2018-03" db="EMBL/GenBank/DDBJ databases">
        <title>The Triticum urartu genome reveals the dynamic nature of wheat genome evolution.</title>
        <authorList>
            <person name="Ling H."/>
            <person name="Ma B."/>
            <person name="Shi X."/>
            <person name="Liu H."/>
            <person name="Dong L."/>
            <person name="Sun H."/>
            <person name="Cao Y."/>
            <person name="Gao Q."/>
            <person name="Zheng S."/>
            <person name="Li Y."/>
            <person name="Yu Y."/>
            <person name="Du H."/>
            <person name="Qi M."/>
            <person name="Li Y."/>
            <person name="Yu H."/>
            <person name="Cui Y."/>
            <person name="Wang N."/>
            <person name="Chen C."/>
            <person name="Wu H."/>
            <person name="Zhao Y."/>
            <person name="Zhang J."/>
            <person name="Li Y."/>
            <person name="Zhou W."/>
            <person name="Zhang B."/>
            <person name="Hu W."/>
            <person name="Eijk M."/>
            <person name="Tang J."/>
            <person name="Witsenboer H."/>
            <person name="Zhao S."/>
            <person name="Li Z."/>
            <person name="Zhang A."/>
            <person name="Wang D."/>
            <person name="Liang C."/>
        </authorList>
    </citation>
    <scope>NUCLEOTIDE SEQUENCE [LARGE SCALE GENOMIC DNA]</scope>
    <source>
        <strain evidence="1">cv. G1812</strain>
    </source>
</reference>
<reference evidence="2" key="1">
    <citation type="journal article" date="2013" name="Nature">
        <title>Draft genome of the wheat A-genome progenitor Triticum urartu.</title>
        <authorList>
            <person name="Ling H.Q."/>
            <person name="Zhao S."/>
            <person name="Liu D."/>
            <person name="Wang J."/>
            <person name="Sun H."/>
            <person name="Zhang C."/>
            <person name="Fan H."/>
            <person name="Li D."/>
            <person name="Dong L."/>
            <person name="Tao Y."/>
            <person name="Gao C."/>
            <person name="Wu H."/>
            <person name="Li Y."/>
            <person name="Cui Y."/>
            <person name="Guo X."/>
            <person name="Zheng S."/>
            <person name="Wang B."/>
            <person name="Yu K."/>
            <person name="Liang Q."/>
            <person name="Yang W."/>
            <person name="Lou X."/>
            <person name="Chen J."/>
            <person name="Feng M."/>
            <person name="Jian J."/>
            <person name="Zhang X."/>
            <person name="Luo G."/>
            <person name="Jiang Y."/>
            <person name="Liu J."/>
            <person name="Wang Z."/>
            <person name="Sha Y."/>
            <person name="Zhang B."/>
            <person name="Wu H."/>
            <person name="Tang D."/>
            <person name="Shen Q."/>
            <person name="Xue P."/>
            <person name="Zou S."/>
            <person name="Wang X."/>
            <person name="Liu X."/>
            <person name="Wang F."/>
            <person name="Yang Y."/>
            <person name="An X."/>
            <person name="Dong Z."/>
            <person name="Zhang K."/>
            <person name="Zhang X."/>
            <person name="Luo M.C."/>
            <person name="Dvorak J."/>
            <person name="Tong Y."/>
            <person name="Wang J."/>
            <person name="Yang H."/>
            <person name="Li Z."/>
            <person name="Wang D."/>
            <person name="Zhang A."/>
            <person name="Wang J."/>
        </authorList>
    </citation>
    <scope>NUCLEOTIDE SEQUENCE</scope>
    <source>
        <strain evidence="2">cv. G1812</strain>
    </source>
</reference>
<accession>A0A8R7U364</accession>
<dbReference type="InterPro" id="IPR001969">
    <property type="entry name" value="Aspartic_peptidase_AS"/>
</dbReference>
<name>A0A8R7U364_TRIUA</name>
<sequence>GQTTARTVRLLGRIDKQEVLILVDSGSSHSFISESVAECFAHRICKLKPVTVRVADGGKLTCSGYIPECQWQVQQHKFSTD</sequence>
<dbReference type="Gene3D" id="2.40.70.10">
    <property type="entry name" value="Acid Proteases"/>
    <property type="match status" value="1"/>
</dbReference>
<proteinExistence type="predicted"/>
<evidence type="ECO:0000313" key="1">
    <source>
        <dbReference type="EnsemblPlants" id="TuG1812G0300005712.01.T01.cds394628"/>
    </source>
</evidence>
<dbReference type="CDD" id="cd00303">
    <property type="entry name" value="retropepsin_like"/>
    <property type="match status" value="1"/>
</dbReference>
<dbReference type="InterPro" id="IPR021109">
    <property type="entry name" value="Peptidase_aspartic_dom_sf"/>
</dbReference>
<dbReference type="PROSITE" id="PS00141">
    <property type="entry name" value="ASP_PROTEASE"/>
    <property type="match status" value="1"/>
</dbReference>
<dbReference type="SUPFAM" id="SSF50630">
    <property type="entry name" value="Acid proteases"/>
    <property type="match status" value="1"/>
</dbReference>
<dbReference type="GO" id="GO:0004190">
    <property type="term" value="F:aspartic-type endopeptidase activity"/>
    <property type="evidence" value="ECO:0007669"/>
    <property type="project" value="InterPro"/>
</dbReference>
<dbReference type="Gramene" id="TuG1812G0300005712.01.T01">
    <property type="protein sequence ID" value="TuG1812G0300005712.01.T01.cds394628"/>
    <property type="gene ID" value="TuG1812G0300005712.01"/>
</dbReference>